<sequence>MGKLTERFKGLGKALDKTAARLSALPTKCSDPSEYVNTLINLFNAAAFLELWVEHYIKLSLEHAHINERLHRCTSFLYEVVCAFVIQDVDALIQRHMRKAANSFIKGAE</sequence>
<reference evidence="1" key="1">
    <citation type="submission" date="2021-01" db="EMBL/GenBank/DDBJ databases">
        <authorList>
            <person name="Corre E."/>
            <person name="Pelletier E."/>
            <person name="Niang G."/>
            <person name="Scheremetjew M."/>
            <person name="Finn R."/>
            <person name="Kale V."/>
            <person name="Holt S."/>
            <person name="Cochrane G."/>
            <person name="Meng A."/>
            <person name="Brown T."/>
            <person name="Cohen L."/>
        </authorList>
    </citation>
    <scope>NUCLEOTIDE SEQUENCE</scope>
    <source>
        <strain evidence="1">UTEX LB 985</strain>
    </source>
</reference>
<protein>
    <submittedName>
        <fullName evidence="1">Uncharacterized protein</fullName>
    </submittedName>
</protein>
<accession>A0A7S2CE39</accession>
<organism evidence="1">
    <name type="scientific">Haptolina brevifila</name>
    <dbReference type="NCBI Taxonomy" id="156173"/>
    <lineage>
        <taxon>Eukaryota</taxon>
        <taxon>Haptista</taxon>
        <taxon>Haptophyta</taxon>
        <taxon>Prymnesiophyceae</taxon>
        <taxon>Prymnesiales</taxon>
        <taxon>Prymnesiaceae</taxon>
        <taxon>Haptolina</taxon>
    </lineage>
</organism>
<evidence type="ECO:0000313" key="1">
    <source>
        <dbReference type="EMBL" id="CAD9422564.1"/>
    </source>
</evidence>
<gene>
    <name evidence="1" type="ORF">CBRE1094_LOCUS8064</name>
</gene>
<name>A0A7S2CE39_9EUKA</name>
<proteinExistence type="predicted"/>
<dbReference type="AlphaFoldDB" id="A0A7S2CE39"/>
<dbReference type="EMBL" id="HBGU01015018">
    <property type="protein sequence ID" value="CAD9422564.1"/>
    <property type="molecule type" value="Transcribed_RNA"/>
</dbReference>